<evidence type="ECO:0000256" key="1">
    <source>
        <dbReference type="ARBA" id="ARBA00022741"/>
    </source>
</evidence>
<keyword evidence="2 4" id="KW-0067">ATP-binding</keyword>
<dbReference type="GO" id="GO:0007018">
    <property type="term" value="P:microtubule-based movement"/>
    <property type="evidence" value="ECO:0007669"/>
    <property type="project" value="InterPro"/>
</dbReference>
<reference evidence="8 9" key="1">
    <citation type="submission" date="2016-10" db="EMBL/GenBank/DDBJ databases">
        <authorList>
            <person name="Cai Z."/>
        </authorList>
    </citation>
    <scope>NUCLEOTIDE SEQUENCE [LARGE SCALE GENOMIC DNA]</scope>
</reference>
<feature type="binding site" evidence="4">
    <location>
        <begin position="118"/>
        <end position="125"/>
    </location>
    <ligand>
        <name>ATP</name>
        <dbReference type="ChEBI" id="CHEBI:30616"/>
    </ligand>
</feature>
<accession>A0A383VGS4</accession>
<dbReference type="GO" id="GO:0005874">
    <property type="term" value="C:microtubule"/>
    <property type="evidence" value="ECO:0007669"/>
    <property type="project" value="UniProtKB-KW"/>
</dbReference>
<proteinExistence type="inferred from homology"/>
<dbReference type="InterPro" id="IPR027417">
    <property type="entry name" value="P-loop_NTPase"/>
</dbReference>
<dbReference type="GO" id="GO:0003777">
    <property type="term" value="F:microtubule motor activity"/>
    <property type="evidence" value="ECO:0007669"/>
    <property type="project" value="InterPro"/>
</dbReference>
<comment type="similarity">
    <text evidence="4 5">Belongs to the TRAFAC class myosin-kinesin ATPase superfamily. Kinesin family.</text>
</comment>
<dbReference type="GO" id="GO:0008017">
    <property type="term" value="F:microtubule binding"/>
    <property type="evidence" value="ECO:0007669"/>
    <property type="project" value="InterPro"/>
</dbReference>
<dbReference type="STRING" id="3088.A0A383VGS4"/>
<sequence length="910" mass="98318">MLAVSSDVADDAEPGEGELATRAGQTGQSSNIDIFLRVKPVPRPTNRIVVDPLDGNVEFNIPRDSSAGLINNSRERYLFNFNGILTPEAKQDEVFERVARPVVVGSMQGFNGTIFAYGQTGSGKTFTITGGAERYVDRGIIPRTIACVYGEVAKQAGYTFQVYISYLEIYNEVGYDLLDPTREVQAMEDLPQVYIQEDEDQNIHFKNLSVHRAATEEEALNLLFLGDTNRTVSETPMNQASTRSHCIFTIMLEARQAGSDVVRRSKLHLVDLAGSERVAKSGVDGTTLKEAKYINLSLHYLEQVIVALQERSMGLARVHVPYRNSLMTLVLRDSLGGNCRTVMVATVSGEAEHMEESISTCRFAQRVALIKNEVSVNEEVDPAAIIRRLKQEVRDLKDELQLLRGGAAQRGPLTPDELLRLRQQLLAYVGDSSAGASLNLGGDMMMMRASWQVFKQLLLEGKHAVAANAVEPAAPAGSSDANSSGSSSKAADTSTDSGASSVKALQEQVRKLQLQVKQRDSEIAIMIGIVKGRSSSIAQASPATAATGDAAAGAAGSTADAGPAANGGSSSNSSGQVLSALLDARLLADRHAAFEVFRKSYRQGEVIEDNKQLLKTKYEQAKALGVAVNTSKARINELRAQIEQWRMQRSAACVAEGRDALAELAQDDPRELQAKQAIEQEKGSYKAAFSQLRDLKGEIEHLQLLLEQSRQRLQRDFQQWLGMVARQQQEHQQQQQGQQQPLLPHQQQQGIAQQAFEPQADQQQLSSLRQAGQQQQQDAGSKPVSIASSRPSSARLRESSSSSGRGARSDSAAGSLHRSVSQRQTPSSNGAVLGSVLGSKKSTGPGSAAAVLLGRSSSLAGRPGKSLDLSQVDPQVLQAAAPHLTGNAAADEDIIKFYEARAKLLQKLGQ</sequence>
<dbReference type="PRINTS" id="PR00380">
    <property type="entry name" value="KINESINHEAVY"/>
</dbReference>
<dbReference type="Pfam" id="PF23735">
    <property type="entry name" value="KIF9"/>
    <property type="match status" value="1"/>
</dbReference>
<evidence type="ECO:0000259" key="7">
    <source>
        <dbReference type="PROSITE" id="PS50067"/>
    </source>
</evidence>
<evidence type="ECO:0000256" key="5">
    <source>
        <dbReference type="RuleBase" id="RU000394"/>
    </source>
</evidence>
<evidence type="ECO:0000256" key="4">
    <source>
        <dbReference type="PROSITE-ProRule" id="PRU00283"/>
    </source>
</evidence>
<keyword evidence="1 4" id="KW-0547">Nucleotide-binding</keyword>
<dbReference type="Pfam" id="PF00225">
    <property type="entry name" value="Kinesin"/>
    <property type="match status" value="1"/>
</dbReference>
<dbReference type="GO" id="GO:0005524">
    <property type="term" value="F:ATP binding"/>
    <property type="evidence" value="ECO:0007669"/>
    <property type="project" value="UniProtKB-UniRule"/>
</dbReference>
<dbReference type="InterPro" id="IPR019821">
    <property type="entry name" value="Kinesin_motor_CS"/>
</dbReference>
<dbReference type="PANTHER" id="PTHR47968">
    <property type="entry name" value="CENTROMERE PROTEIN E"/>
    <property type="match status" value="1"/>
</dbReference>
<dbReference type="InterPro" id="IPR001752">
    <property type="entry name" value="Kinesin_motor_dom"/>
</dbReference>
<organism evidence="8 9">
    <name type="scientific">Tetradesmus obliquus</name>
    <name type="common">Green alga</name>
    <name type="synonym">Acutodesmus obliquus</name>
    <dbReference type="NCBI Taxonomy" id="3088"/>
    <lineage>
        <taxon>Eukaryota</taxon>
        <taxon>Viridiplantae</taxon>
        <taxon>Chlorophyta</taxon>
        <taxon>core chlorophytes</taxon>
        <taxon>Chlorophyceae</taxon>
        <taxon>CS clade</taxon>
        <taxon>Sphaeropleales</taxon>
        <taxon>Scenedesmaceae</taxon>
        <taxon>Tetradesmus</taxon>
    </lineage>
</organism>
<keyword evidence="3 4" id="KW-0505">Motor protein</keyword>
<dbReference type="PROSITE" id="PS00411">
    <property type="entry name" value="KINESIN_MOTOR_1"/>
    <property type="match status" value="1"/>
</dbReference>
<dbReference type="EMBL" id="FNXT01000333">
    <property type="protein sequence ID" value="SZX63596.1"/>
    <property type="molecule type" value="Genomic_DNA"/>
</dbReference>
<evidence type="ECO:0000313" key="9">
    <source>
        <dbReference type="Proteomes" id="UP000256970"/>
    </source>
</evidence>
<dbReference type="Gene3D" id="3.40.850.10">
    <property type="entry name" value="Kinesin motor domain"/>
    <property type="match status" value="1"/>
</dbReference>
<feature type="compositionally biased region" description="Low complexity" evidence="6">
    <location>
        <begin position="731"/>
        <end position="815"/>
    </location>
</feature>
<feature type="region of interest" description="Disordered" evidence="6">
    <location>
        <begin position="731"/>
        <end position="848"/>
    </location>
</feature>
<dbReference type="InterPro" id="IPR027640">
    <property type="entry name" value="Kinesin-like_fam"/>
</dbReference>
<feature type="domain" description="Kinesin motor" evidence="7">
    <location>
        <begin position="31"/>
        <end position="370"/>
    </location>
</feature>
<dbReference type="PROSITE" id="PS50067">
    <property type="entry name" value="KINESIN_MOTOR_2"/>
    <property type="match status" value="1"/>
</dbReference>
<dbReference type="SMART" id="SM00129">
    <property type="entry name" value="KISc"/>
    <property type="match status" value="1"/>
</dbReference>
<dbReference type="AlphaFoldDB" id="A0A383VGS4"/>
<gene>
    <name evidence="8" type="ORF">BQ4739_LOCUS4152</name>
</gene>
<feature type="compositionally biased region" description="Polar residues" evidence="6">
    <location>
        <begin position="818"/>
        <end position="830"/>
    </location>
</feature>
<dbReference type="InterPro" id="IPR036961">
    <property type="entry name" value="Kinesin_motor_dom_sf"/>
</dbReference>
<dbReference type="PANTHER" id="PTHR47968:SF67">
    <property type="entry name" value="KINESIN MOTOR DOMAIN-CONTAINING PROTEIN"/>
    <property type="match status" value="1"/>
</dbReference>
<dbReference type="SUPFAM" id="SSF52540">
    <property type="entry name" value="P-loop containing nucleoside triphosphate hydrolases"/>
    <property type="match status" value="1"/>
</dbReference>
<feature type="compositionally biased region" description="Low complexity" evidence="6">
    <location>
        <begin position="473"/>
        <end position="501"/>
    </location>
</feature>
<protein>
    <recommendedName>
        <fullName evidence="5">Kinesin-like protein</fullName>
    </recommendedName>
</protein>
<feature type="region of interest" description="Disordered" evidence="6">
    <location>
        <begin position="553"/>
        <end position="573"/>
    </location>
</feature>
<dbReference type="Proteomes" id="UP000256970">
    <property type="component" value="Unassembled WGS sequence"/>
</dbReference>
<evidence type="ECO:0000313" key="8">
    <source>
        <dbReference type="EMBL" id="SZX63596.1"/>
    </source>
</evidence>
<keyword evidence="5" id="KW-0493">Microtubule</keyword>
<feature type="region of interest" description="Disordered" evidence="6">
    <location>
        <begin position="1"/>
        <end position="26"/>
    </location>
</feature>
<name>A0A383VGS4_TETOB</name>
<evidence type="ECO:0000256" key="2">
    <source>
        <dbReference type="ARBA" id="ARBA00022840"/>
    </source>
</evidence>
<evidence type="ECO:0000256" key="6">
    <source>
        <dbReference type="SAM" id="MobiDB-lite"/>
    </source>
</evidence>
<keyword evidence="9" id="KW-1185">Reference proteome</keyword>
<evidence type="ECO:0000256" key="3">
    <source>
        <dbReference type="ARBA" id="ARBA00023175"/>
    </source>
</evidence>
<dbReference type="InterPro" id="IPR056524">
    <property type="entry name" value="KIF6/9_C"/>
</dbReference>
<feature type="region of interest" description="Disordered" evidence="6">
    <location>
        <begin position="473"/>
        <end position="502"/>
    </location>
</feature>